<dbReference type="PANTHER" id="PTHR12149">
    <property type="entry name" value="FRUCTOSAMINE 3 KINASE-RELATED PROTEIN"/>
    <property type="match status" value="1"/>
</dbReference>
<gene>
    <name evidence="2" type="ORF">SAMN05445060_2289</name>
</gene>
<sequence length="256" mass="27231">MSAGDAFRKDRRNAPDDFFAAEAASLRWLRDAGAPVVGVASVGDDHIELTRLASAAPSASAAEHFGAALADMHAAGAPAFGSPPEGFTGQQYIGNQPLSSTTHSSWGVFYAEERILPFLDVAVSRRNVSGADAEVVRAVCADLSAGDFDDDEPPARIHGDLWTGNVMWTPDGVVMIDPAAHGAHRETDLAMLALFGCPHLESVFAGYAGRWPLRGGWRRRIPLHQLHPLAVHAASHGPSYGRELGRAARQVRAPEA</sequence>
<evidence type="ECO:0000313" key="3">
    <source>
        <dbReference type="Proteomes" id="UP000186218"/>
    </source>
</evidence>
<dbReference type="InterPro" id="IPR011009">
    <property type="entry name" value="Kinase-like_dom_sf"/>
</dbReference>
<dbReference type="Gene3D" id="1.20.1270.240">
    <property type="match status" value="1"/>
</dbReference>
<dbReference type="EMBL" id="FTNT01000006">
    <property type="protein sequence ID" value="SIS03907.1"/>
    <property type="molecule type" value="Genomic_DNA"/>
</dbReference>
<name>A0A1N7FUH0_9NOCA</name>
<evidence type="ECO:0000313" key="2">
    <source>
        <dbReference type="EMBL" id="SIS03907.1"/>
    </source>
</evidence>
<keyword evidence="3" id="KW-1185">Reference proteome</keyword>
<dbReference type="Gene3D" id="1.10.510.10">
    <property type="entry name" value="Transferase(Phosphotransferase) domain 1"/>
    <property type="match status" value="1"/>
</dbReference>
<comment type="similarity">
    <text evidence="1">Belongs to the fructosamine kinase family.</text>
</comment>
<dbReference type="Pfam" id="PF03881">
    <property type="entry name" value="Fructosamin_kin"/>
    <property type="match status" value="1"/>
</dbReference>
<dbReference type="STRING" id="1344003.SAMN05445060_2289"/>
<dbReference type="Gene3D" id="3.30.200.20">
    <property type="entry name" value="Phosphorylase Kinase, domain 1"/>
    <property type="match status" value="1"/>
</dbReference>
<evidence type="ECO:0000256" key="1">
    <source>
        <dbReference type="PIRNR" id="PIRNR006221"/>
    </source>
</evidence>
<dbReference type="PANTHER" id="PTHR12149:SF8">
    <property type="entry name" value="PROTEIN-RIBULOSAMINE 3-KINASE"/>
    <property type="match status" value="1"/>
</dbReference>
<keyword evidence="1" id="KW-0808">Transferase</keyword>
<dbReference type="RefSeq" id="WP_076479575.1">
    <property type="nucleotide sequence ID" value="NZ_FTNT01000006.1"/>
</dbReference>
<proteinExistence type="inferred from homology"/>
<dbReference type="AlphaFoldDB" id="A0A1N7FUH0"/>
<dbReference type="PIRSF" id="PIRSF006221">
    <property type="entry name" value="Ketosamine-3-kinase"/>
    <property type="match status" value="1"/>
</dbReference>
<dbReference type="Proteomes" id="UP000186218">
    <property type="component" value="Unassembled WGS sequence"/>
</dbReference>
<organism evidence="2 3">
    <name type="scientific">Williamsia sterculiae</name>
    <dbReference type="NCBI Taxonomy" id="1344003"/>
    <lineage>
        <taxon>Bacteria</taxon>
        <taxon>Bacillati</taxon>
        <taxon>Actinomycetota</taxon>
        <taxon>Actinomycetes</taxon>
        <taxon>Mycobacteriales</taxon>
        <taxon>Nocardiaceae</taxon>
        <taxon>Williamsia</taxon>
    </lineage>
</organism>
<dbReference type="GO" id="GO:0016301">
    <property type="term" value="F:kinase activity"/>
    <property type="evidence" value="ECO:0007669"/>
    <property type="project" value="UniProtKB-UniRule"/>
</dbReference>
<dbReference type="InterPro" id="IPR016477">
    <property type="entry name" value="Fructo-/Ketosamine-3-kinase"/>
</dbReference>
<keyword evidence="1 2" id="KW-0418">Kinase</keyword>
<accession>A0A1N7FUH0</accession>
<dbReference type="SUPFAM" id="SSF56112">
    <property type="entry name" value="Protein kinase-like (PK-like)"/>
    <property type="match status" value="1"/>
</dbReference>
<protein>
    <submittedName>
        <fullName evidence="2">Fructosamine-3-kinase</fullName>
    </submittedName>
</protein>
<reference evidence="2 3" key="1">
    <citation type="submission" date="2017-01" db="EMBL/GenBank/DDBJ databases">
        <authorList>
            <person name="Mah S.A."/>
            <person name="Swanson W.J."/>
            <person name="Moy G.W."/>
            <person name="Vacquier V.D."/>
        </authorList>
    </citation>
    <scope>NUCLEOTIDE SEQUENCE [LARGE SCALE GENOMIC DNA]</scope>
    <source>
        <strain evidence="2 3">CPCC 203464</strain>
    </source>
</reference>